<keyword evidence="9" id="KW-0503">Monooxygenase</keyword>
<dbReference type="InterPro" id="IPR049892">
    <property type="entry name" value="AA9"/>
</dbReference>
<dbReference type="Gene3D" id="2.70.50.70">
    <property type="match status" value="1"/>
</dbReference>
<sequence>MKGLLSAAALSLAVSDVSAHYIFQQLSVGGTTHPVFKYIRQNSNYNSPVTDLSSNDLRCNVGASGASTETVSVRAGDSFTFHLDTPVYHQGPVSIYMSKAPGSASDYDGSGGWFKIKDWGPSFSGGSASWTLSGSYTAQIPTCIPDGEYLLRIQSLGIHNPYPAGTPQFYISCAQVRVTGGGSGNPGPTVSIPGAFKATDPGYTANIYTNFNSYTIPGPAVFSCNGGGGNPNPNPGNPSTPTTLATSSRPSATNTQPSCTVAKWGQCGGSGWSGCTTCEAGSTCNRNNEYYHQCV</sequence>
<dbReference type="CDD" id="cd21175">
    <property type="entry name" value="LPMO_AA9"/>
    <property type="match status" value="1"/>
</dbReference>
<evidence type="ECO:0000256" key="8">
    <source>
        <dbReference type="ARBA" id="ARBA00023008"/>
    </source>
</evidence>
<evidence type="ECO:0000256" key="1">
    <source>
        <dbReference type="ARBA" id="ARBA00001973"/>
    </source>
</evidence>
<dbReference type="PROSITE" id="PS51164">
    <property type="entry name" value="CBM1_2"/>
    <property type="match status" value="1"/>
</dbReference>
<dbReference type="PANTHER" id="PTHR33353:SF11">
    <property type="entry name" value="GLYCOSYLHYDROLASE FAMILY 61-7 PROTEIN"/>
    <property type="match status" value="1"/>
</dbReference>
<evidence type="ECO:0000313" key="19">
    <source>
        <dbReference type="EMBL" id="GAB1311490.1"/>
    </source>
</evidence>
<comment type="cofactor">
    <cofactor evidence="1">
        <name>Cu(2+)</name>
        <dbReference type="ChEBI" id="CHEBI:29036"/>
    </cofactor>
</comment>
<keyword evidence="10" id="KW-1015">Disulfide bond</keyword>
<evidence type="ECO:0000256" key="11">
    <source>
        <dbReference type="ARBA" id="ARBA00023277"/>
    </source>
</evidence>
<dbReference type="InterPro" id="IPR005103">
    <property type="entry name" value="AA9_LPMO"/>
</dbReference>
<evidence type="ECO:0000256" key="17">
    <source>
        <dbReference type="SAM" id="SignalP"/>
    </source>
</evidence>
<dbReference type="InterPro" id="IPR000254">
    <property type="entry name" value="CBD"/>
</dbReference>
<dbReference type="PROSITE" id="PS00562">
    <property type="entry name" value="CBM1_1"/>
    <property type="match status" value="1"/>
</dbReference>
<evidence type="ECO:0000256" key="13">
    <source>
        <dbReference type="ARBA" id="ARBA00044502"/>
    </source>
</evidence>
<dbReference type="Pfam" id="PF03443">
    <property type="entry name" value="AA9"/>
    <property type="match status" value="1"/>
</dbReference>
<evidence type="ECO:0000256" key="7">
    <source>
        <dbReference type="ARBA" id="ARBA00023002"/>
    </source>
</evidence>
<name>A0ABQ0G1Q8_9PEZI</name>
<evidence type="ECO:0000256" key="16">
    <source>
        <dbReference type="SAM" id="MobiDB-lite"/>
    </source>
</evidence>
<comment type="caution">
    <text evidence="19">The sequence shown here is derived from an EMBL/GenBank/DDBJ whole genome shotgun (WGS) entry which is preliminary data.</text>
</comment>
<keyword evidence="8" id="KW-0186">Copper</keyword>
<reference evidence="19 20" key="1">
    <citation type="submission" date="2024-09" db="EMBL/GenBank/DDBJ databases">
        <title>Itraconazole resistance in Madurella fahalii resulting from another homologue of gene encoding cytochrome P450 14-alpha sterol demethylase (CYP51).</title>
        <authorList>
            <person name="Yoshioka I."/>
            <person name="Fahal A.H."/>
            <person name="Kaneko S."/>
            <person name="Yaguchi T."/>
        </authorList>
    </citation>
    <scope>NUCLEOTIDE SEQUENCE [LARGE SCALE GENOMIC DNA]</scope>
    <source>
        <strain evidence="19 20">IFM 68171</strain>
    </source>
</reference>
<evidence type="ECO:0000256" key="2">
    <source>
        <dbReference type="ARBA" id="ARBA00004613"/>
    </source>
</evidence>
<evidence type="ECO:0000259" key="18">
    <source>
        <dbReference type="PROSITE" id="PS51164"/>
    </source>
</evidence>
<keyword evidence="20" id="KW-1185">Reference proteome</keyword>
<keyword evidence="3" id="KW-0964">Secreted</keyword>
<dbReference type="Pfam" id="PF00734">
    <property type="entry name" value="CBM_1"/>
    <property type="match status" value="1"/>
</dbReference>
<accession>A0ABQ0G1Q8</accession>
<evidence type="ECO:0000256" key="4">
    <source>
        <dbReference type="ARBA" id="ARBA00022723"/>
    </source>
</evidence>
<dbReference type="SUPFAM" id="SSF57180">
    <property type="entry name" value="Cellulose-binding domain"/>
    <property type="match status" value="1"/>
</dbReference>
<comment type="similarity">
    <text evidence="13">Belongs to the polysaccharide monooxygenase AA9 family.</text>
</comment>
<feature type="domain" description="CBM1" evidence="18">
    <location>
        <begin position="259"/>
        <end position="295"/>
    </location>
</feature>
<dbReference type="Proteomes" id="UP001628179">
    <property type="component" value="Unassembled WGS sequence"/>
</dbReference>
<keyword evidence="6" id="KW-0136">Cellulose degradation</keyword>
<keyword evidence="5 17" id="KW-0732">Signal</keyword>
<dbReference type="EMBL" id="BAAFSV010000001">
    <property type="protein sequence ID" value="GAB1311490.1"/>
    <property type="molecule type" value="Genomic_DNA"/>
</dbReference>
<feature type="region of interest" description="Disordered" evidence="16">
    <location>
        <begin position="225"/>
        <end position="252"/>
    </location>
</feature>
<feature type="signal peptide" evidence="17">
    <location>
        <begin position="1"/>
        <end position="19"/>
    </location>
</feature>
<evidence type="ECO:0000256" key="5">
    <source>
        <dbReference type="ARBA" id="ARBA00022729"/>
    </source>
</evidence>
<dbReference type="InterPro" id="IPR035971">
    <property type="entry name" value="CBD_sf"/>
</dbReference>
<evidence type="ECO:0000256" key="10">
    <source>
        <dbReference type="ARBA" id="ARBA00023157"/>
    </source>
</evidence>
<keyword evidence="4" id="KW-0479">Metal-binding</keyword>
<dbReference type="EC" id="1.14.99.56" evidence="15"/>
<gene>
    <name evidence="19" type="ORF">MFIFM68171_01700</name>
</gene>
<dbReference type="RefSeq" id="XP_070913223.1">
    <property type="nucleotide sequence ID" value="XM_071057122.1"/>
</dbReference>
<comment type="catalytic activity">
    <reaction evidence="14">
        <text>[(1-&gt;4)-beta-D-glucosyl]n+m + reduced acceptor + O2 = 4-dehydro-beta-D-glucosyl-[(1-&gt;4)-beta-D-glucosyl]n-1 + [(1-&gt;4)-beta-D-glucosyl]m + acceptor + H2O.</text>
        <dbReference type="EC" id="1.14.99.56"/>
    </reaction>
</comment>
<evidence type="ECO:0000313" key="20">
    <source>
        <dbReference type="Proteomes" id="UP001628179"/>
    </source>
</evidence>
<dbReference type="GeneID" id="98172445"/>
<evidence type="ECO:0000256" key="6">
    <source>
        <dbReference type="ARBA" id="ARBA00023001"/>
    </source>
</evidence>
<evidence type="ECO:0000256" key="14">
    <source>
        <dbReference type="ARBA" id="ARBA00045077"/>
    </source>
</evidence>
<feature type="compositionally biased region" description="Polar residues" evidence="16">
    <location>
        <begin position="239"/>
        <end position="252"/>
    </location>
</feature>
<evidence type="ECO:0000256" key="9">
    <source>
        <dbReference type="ARBA" id="ARBA00023033"/>
    </source>
</evidence>
<evidence type="ECO:0000256" key="15">
    <source>
        <dbReference type="ARBA" id="ARBA00047174"/>
    </source>
</evidence>
<keyword evidence="7" id="KW-0560">Oxidoreductase</keyword>
<keyword evidence="12" id="KW-0624">Polysaccharide degradation</keyword>
<dbReference type="PANTHER" id="PTHR33353">
    <property type="entry name" value="PUTATIVE (AFU_ORTHOLOGUE AFUA_1G12560)-RELATED"/>
    <property type="match status" value="1"/>
</dbReference>
<protein>
    <recommendedName>
        <fullName evidence="15">lytic cellulose monooxygenase (C4-dehydrogenating)</fullName>
        <ecNumber evidence="15">1.14.99.56</ecNumber>
    </recommendedName>
</protein>
<keyword evidence="11" id="KW-0119">Carbohydrate metabolism</keyword>
<dbReference type="SMART" id="SM00236">
    <property type="entry name" value="fCBD"/>
    <property type="match status" value="1"/>
</dbReference>
<feature type="chain" id="PRO_5046887641" description="lytic cellulose monooxygenase (C4-dehydrogenating)" evidence="17">
    <location>
        <begin position="20"/>
        <end position="295"/>
    </location>
</feature>
<comment type="subcellular location">
    <subcellularLocation>
        <location evidence="2">Secreted</location>
    </subcellularLocation>
</comment>
<proteinExistence type="inferred from homology"/>
<organism evidence="19 20">
    <name type="scientific">Madurella fahalii</name>
    <dbReference type="NCBI Taxonomy" id="1157608"/>
    <lineage>
        <taxon>Eukaryota</taxon>
        <taxon>Fungi</taxon>
        <taxon>Dikarya</taxon>
        <taxon>Ascomycota</taxon>
        <taxon>Pezizomycotina</taxon>
        <taxon>Sordariomycetes</taxon>
        <taxon>Sordariomycetidae</taxon>
        <taxon>Sordariales</taxon>
        <taxon>Sordariales incertae sedis</taxon>
        <taxon>Madurella</taxon>
    </lineage>
</organism>
<evidence type="ECO:0000256" key="3">
    <source>
        <dbReference type="ARBA" id="ARBA00022525"/>
    </source>
</evidence>
<evidence type="ECO:0000256" key="12">
    <source>
        <dbReference type="ARBA" id="ARBA00023326"/>
    </source>
</evidence>